<dbReference type="AlphaFoldDB" id="A0A917S6Y6"/>
<reference evidence="1" key="1">
    <citation type="journal article" date="2014" name="Int. J. Syst. Evol. Microbiol.">
        <title>Complete genome sequence of Corynebacterium casei LMG S-19264T (=DSM 44701T), isolated from a smear-ripened cheese.</title>
        <authorList>
            <consortium name="US DOE Joint Genome Institute (JGI-PGF)"/>
            <person name="Walter F."/>
            <person name="Albersmeier A."/>
            <person name="Kalinowski J."/>
            <person name="Ruckert C."/>
        </authorList>
    </citation>
    <scope>NUCLEOTIDE SEQUENCE</scope>
    <source>
        <strain evidence="1">JCM 15325</strain>
    </source>
</reference>
<evidence type="ECO:0000313" key="2">
    <source>
        <dbReference type="Proteomes" id="UP000654670"/>
    </source>
</evidence>
<sequence length="54" mass="6174">MNQKLWDVIQLFSGKEVIGAGEMALARQSLDADVFNVFKEQVEKGIIMKTFNWV</sequence>
<accession>A0A917S6Y6</accession>
<dbReference type="Proteomes" id="UP000654670">
    <property type="component" value="Unassembled WGS sequence"/>
</dbReference>
<protein>
    <submittedName>
        <fullName evidence="1">Uncharacterized protein</fullName>
    </submittedName>
</protein>
<gene>
    <name evidence="1" type="ORF">GCM10007968_26500</name>
</gene>
<reference evidence="1" key="2">
    <citation type="submission" date="2020-09" db="EMBL/GenBank/DDBJ databases">
        <authorList>
            <person name="Sun Q."/>
            <person name="Ohkuma M."/>
        </authorList>
    </citation>
    <scope>NUCLEOTIDE SEQUENCE</scope>
    <source>
        <strain evidence="1">JCM 15325</strain>
    </source>
</reference>
<proteinExistence type="predicted"/>
<dbReference type="EMBL" id="BMOK01000013">
    <property type="protein sequence ID" value="GGL61209.1"/>
    <property type="molecule type" value="Genomic_DNA"/>
</dbReference>
<organism evidence="1 2">
    <name type="scientific">Sporolactobacillus putidus</name>
    <dbReference type="NCBI Taxonomy" id="492735"/>
    <lineage>
        <taxon>Bacteria</taxon>
        <taxon>Bacillati</taxon>
        <taxon>Bacillota</taxon>
        <taxon>Bacilli</taxon>
        <taxon>Bacillales</taxon>
        <taxon>Sporolactobacillaceae</taxon>
        <taxon>Sporolactobacillus</taxon>
    </lineage>
</organism>
<keyword evidence="2" id="KW-1185">Reference proteome</keyword>
<evidence type="ECO:0000313" key="1">
    <source>
        <dbReference type="EMBL" id="GGL61209.1"/>
    </source>
</evidence>
<name>A0A917S6Y6_9BACL</name>
<comment type="caution">
    <text evidence="1">The sequence shown here is derived from an EMBL/GenBank/DDBJ whole genome shotgun (WGS) entry which is preliminary data.</text>
</comment>
<dbReference type="RefSeq" id="WP_188804141.1">
    <property type="nucleotide sequence ID" value="NZ_BMOK01000013.1"/>
</dbReference>